<keyword evidence="2" id="KW-1185">Reference proteome</keyword>
<protein>
    <submittedName>
        <fullName evidence="1">Uncharacterized protein</fullName>
    </submittedName>
</protein>
<dbReference type="Proteomes" id="UP001523216">
    <property type="component" value="Unassembled WGS sequence"/>
</dbReference>
<dbReference type="RefSeq" id="WP_251801051.1">
    <property type="nucleotide sequence ID" value="NZ_JAMQOL010000038.1"/>
</dbReference>
<accession>A0ABT0Y5E0</accession>
<organism evidence="1 2">
    <name type="scientific">Paractinoplanes hotanensis</name>
    <dbReference type="NCBI Taxonomy" id="2906497"/>
    <lineage>
        <taxon>Bacteria</taxon>
        <taxon>Bacillati</taxon>
        <taxon>Actinomycetota</taxon>
        <taxon>Actinomycetes</taxon>
        <taxon>Micromonosporales</taxon>
        <taxon>Micromonosporaceae</taxon>
        <taxon>Paractinoplanes</taxon>
    </lineage>
</organism>
<dbReference type="EMBL" id="JAMQOL010000038">
    <property type="protein sequence ID" value="MCM4081256.1"/>
    <property type="molecule type" value="Genomic_DNA"/>
</dbReference>
<name>A0ABT0Y5E0_9ACTN</name>
<comment type="caution">
    <text evidence="1">The sequence shown here is derived from an EMBL/GenBank/DDBJ whole genome shotgun (WGS) entry which is preliminary data.</text>
</comment>
<proteinExistence type="predicted"/>
<sequence>MHIDKAAIVANLRARGLPERADWVDRQLSPLVDTARNASLLRTLGIDPQEIAEQQPAPEAVAIGMEPLDDDQRISPSSKAQAV</sequence>
<reference evidence="1 2" key="1">
    <citation type="submission" date="2022-06" db="EMBL/GenBank/DDBJ databases">
        <title>Actinoplanes abujensis sp. nov., isolated from Nigerian arid soil.</title>
        <authorList>
            <person name="Ding P."/>
        </authorList>
    </citation>
    <scope>NUCLEOTIDE SEQUENCE [LARGE SCALE GENOMIC DNA]</scope>
    <source>
        <strain evidence="2">TRM88002</strain>
    </source>
</reference>
<gene>
    <name evidence="1" type="ORF">LXN57_27140</name>
</gene>
<evidence type="ECO:0000313" key="1">
    <source>
        <dbReference type="EMBL" id="MCM4081256.1"/>
    </source>
</evidence>
<evidence type="ECO:0000313" key="2">
    <source>
        <dbReference type="Proteomes" id="UP001523216"/>
    </source>
</evidence>